<dbReference type="EMBL" id="AUZZ01001622">
    <property type="protein sequence ID" value="EQD63395.1"/>
    <property type="molecule type" value="Genomic_DNA"/>
</dbReference>
<reference evidence="2" key="2">
    <citation type="journal article" date="2014" name="ISME J.">
        <title>Microbial stratification in low pH oxic and suboxic macroscopic growths along an acid mine drainage.</title>
        <authorList>
            <person name="Mendez-Garcia C."/>
            <person name="Mesa V."/>
            <person name="Sprenger R.R."/>
            <person name="Richter M."/>
            <person name="Diez M.S."/>
            <person name="Solano J."/>
            <person name="Bargiela R."/>
            <person name="Golyshina O.V."/>
            <person name="Manteca A."/>
            <person name="Ramos J.L."/>
            <person name="Gallego J.R."/>
            <person name="Llorente I."/>
            <person name="Martins Dos Santos V.A."/>
            <person name="Jensen O.N."/>
            <person name="Pelaez A.I."/>
            <person name="Sanchez J."/>
            <person name="Ferrer M."/>
        </authorList>
    </citation>
    <scope>NUCLEOTIDE SEQUENCE</scope>
</reference>
<dbReference type="Gene3D" id="1.10.730.20">
    <property type="match status" value="1"/>
</dbReference>
<evidence type="ECO:0000313" key="2">
    <source>
        <dbReference type="EMBL" id="EQD63395.1"/>
    </source>
</evidence>
<dbReference type="Pfam" id="PF06827">
    <property type="entry name" value="zf-FPG_IleRS"/>
    <property type="match status" value="1"/>
</dbReference>
<dbReference type="GO" id="GO:0005524">
    <property type="term" value="F:ATP binding"/>
    <property type="evidence" value="ECO:0007669"/>
    <property type="project" value="InterPro"/>
</dbReference>
<keyword evidence="2" id="KW-0436">Ligase</keyword>
<evidence type="ECO:0000259" key="1">
    <source>
        <dbReference type="Pfam" id="PF06827"/>
    </source>
</evidence>
<dbReference type="AlphaFoldDB" id="T1CAA0"/>
<gene>
    <name evidence="2" type="ORF">B2A_02367</name>
</gene>
<feature type="non-terminal residue" evidence="2">
    <location>
        <position position="173"/>
    </location>
</feature>
<dbReference type="PANTHER" id="PTHR42765:SF1">
    <property type="entry name" value="ISOLEUCINE--TRNA LIGASE, MITOCHONDRIAL"/>
    <property type="match status" value="1"/>
</dbReference>
<dbReference type="InterPro" id="IPR010663">
    <property type="entry name" value="Znf_FPG/IleRS"/>
</dbReference>
<proteinExistence type="predicted"/>
<dbReference type="GO" id="GO:0004822">
    <property type="term" value="F:isoleucine-tRNA ligase activity"/>
    <property type="evidence" value="ECO:0007669"/>
    <property type="project" value="TreeGrafter"/>
</dbReference>
<dbReference type="SUPFAM" id="SSF47323">
    <property type="entry name" value="Anticodon-binding domain of a subclass of class I aminoacyl-tRNA synthetases"/>
    <property type="match status" value="1"/>
</dbReference>
<feature type="non-terminal residue" evidence="2">
    <location>
        <position position="1"/>
    </location>
</feature>
<organism evidence="2">
    <name type="scientific">mine drainage metagenome</name>
    <dbReference type="NCBI Taxonomy" id="410659"/>
    <lineage>
        <taxon>unclassified sequences</taxon>
        <taxon>metagenomes</taxon>
        <taxon>ecological metagenomes</taxon>
    </lineage>
</organism>
<dbReference type="PANTHER" id="PTHR42765">
    <property type="entry name" value="SOLEUCYL-TRNA SYNTHETASE"/>
    <property type="match status" value="1"/>
</dbReference>
<dbReference type="GO" id="GO:0006428">
    <property type="term" value="P:isoleucyl-tRNA aminoacylation"/>
    <property type="evidence" value="ECO:0007669"/>
    <property type="project" value="TreeGrafter"/>
</dbReference>
<keyword evidence="2" id="KW-0030">Aminoacyl-tRNA synthetase</keyword>
<dbReference type="InterPro" id="IPR009080">
    <property type="entry name" value="tRNAsynth_Ia_anticodon-bd"/>
</dbReference>
<feature type="domain" description="Zinc finger FPG/IleRS-type" evidence="1">
    <location>
        <begin position="137"/>
        <end position="164"/>
    </location>
</feature>
<dbReference type="GO" id="GO:0005829">
    <property type="term" value="C:cytosol"/>
    <property type="evidence" value="ECO:0007669"/>
    <property type="project" value="TreeGrafter"/>
</dbReference>
<name>T1CAA0_9ZZZZ</name>
<comment type="caution">
    <text evidence="2">The sequence shown here is derived from an EMBL/GenBank/DDBJ whole genome shotgun (WGS) entry which is preliminary data.</text>
</comment>
<reference evidence="2" key="1">
    <citation type="submission" date="2013-08" db="EMBL/GenBank/DDBJ databases">
        <authorList>
            <person name="Mendez C."/>
            <person name="Richter M."/>
            <person name="Ferrer M."/>
            <person name="Sanchez J."/>
        </authorList>
    </citation>
    <scope>NUCLEOTIDE SEQUENCE</scope>
</reference>
<protein>
    <submittedName>
        <fullName evidence="2">Isoleucyl-tRNA synthetase</fullName>
    </submittedName>
</protein>
<dbReference type="InterPro" id="IPR050081">
    <property type="entry name" value="Ile-tRNA_ligase"/>
</dbReference>
<accession>T1CAA0</accession>
<sequence length="173" mass="19681">SFTAEEIWRHLPGARGESVLFETWYAGLEGASMEATDAAFWAELRALREELAKWLEQMRRDGEIGASLDVVVDLYVDAERAQRLNAFGEELRFFFITSEFNVHPMEQAPSDLLLTAVVLPTGRFQFRFAMRPSTAPKCVRCWHHRSDAGTHAQHPELCGRCIDNVEGPGEDRR</sequence>